<comment type="caution">
    <text evidence="2">The sequence shown here is derived from an EMBL/GenBank/DDBJ whole genome shotgun (WGS) entry which is preliminary data.</text>
</comment>
<keyword evidence="1" id="KW-0812">Transmembrane</keyword>
<feature type="transmembrane region" description="Helical" evidence="1">
    <location>
        <begin position="6"/>
        <end position="25"/>
    </location>
</feature>
<protein>
    <submittedName>
        <fullName evidence="2">Uncharacterized protein</fullName>
    </submittedName>
</protein>
<sequence>MPILYNLILIVMSAALFSYFLYNIVISELISKRSQASKFEKIIDVSNQYHRHVKESDKHAA</sequence>
<name>W7CEC5_9LIST</name>
<organism evidence="2 3">
    <name type="scientific">Brochothrix campestris FSL F6-1037</name>
    <dbReference type="NCBI Taxonomy" id="1265861"/>
    <lineage>
        <taxon>Bacteria</taxon>
        <taxon>Bacillati</taxon>
        <taxon>Bacillota</taxon>
        <taxon>Bacilli</taxon>
        <taxon>Bacillales</taxon>
        <taxon>Listeriaceae</taxon>
        <taxon>Brochothrix</taxon>
    </lineage>
</organism>
<dbReference type="STRING" id="1265861.BCAMP_12678"/>
<reference evidence="2 3" key="1">
    <citation type="submission" date="2012-12" db="EMBL/GenBank/DDBJ databases">
        <title>Novel taxa of Listeriaceae from agricultural environments in the United States.</title>
        <authorList>
            <person name="den Bakker H.C."/>
            <person name="Allred A."/>
            <person name="Warchocki S."/>
            <person name="Wright E.M."/>
            <person name="Burrell A."/>
            <person name="Nightingale K.K."/>
            <person name="Kephart D."/>
            <person name="Wiedmann M."/>
        </authorList>
    </citation>
    <scope>NUCLEOTIDE SEQUENCE [LARGE SCALE GENOMIC DNA]</scope>
    <source>
        <strain evidence="2 3">FSL F6-1037</strain>
    </source>
</reference>
<accession>W7CEC5</accession>
<evidence type="ECO:0000256" key="1">
    <source>
        <dbReference type="SAM" id="Phobius"/>
    </source>
</evidence>
<gene>
    <name evidence="2" type="ORF">BCAMP_12678</name>
</gene>
<dbReference type="AlphaFoldDB" id="W7CEC5"/>
<dbReference type="Proteomes" id="UP000019243">
    <property type="component" value="Unassembled WGS sequence"/>
</dbReference>
<proteinExistence type="predicted"/>
<keyword evidence="1" id="KW-0472">Membrane</keyword>
<keyword evidence="3" id="KW-1185">Reference proteome</keyword>
<evidence type="ECO:0000313" key="2">
    <source>
        <dbReference type="EMBL" id="EUJ34161.1"/>
    </source>
</evidence>
<keyword evidence="1" id="KW-1133">Transmembrane helix</keyword>
<evidence type="ECO:0000313" key="3">
    <source>
        <dbReference type="Proteomes" id="UP000019243"/>
    </source>
</evidence>
<dbReference type="RefSeq" id="WP_035315811.1">
    <property type="nucleotide sequence ID" value="NZ_AODH01000078.1"/>
</dbReference>
<dbReference type="EMBL" id="AODH01000078">
    <property type="protein sequence ID" value="EUJ34161.1"/>
    <property type="molecule type" value="Genomic_DNA"/>
</dbReference>